<dbReference type="OrthoDB" id="6518717at2"/>
<organism evidence="1 2">
    <name type="scientific">Paenibacillus bovis</name>
    <dbReference type="NCBI Taxonomy" id="1616788"/>
    <lineage>
        <taxon>Bacteria</taxon>
        <taxon>Bacillati</taxon>
        <taxon>Bacillota</taxon>
        <taxon>Bacilli</taxon>
        <taxon>Bacillales</taxon>
        <taxon>Paenibacillaceae</taxon>
        <taxon>Paenibacillus</taxon>
    </lineage>
</organism>
<dbReference type="Proteomes" id="UP000078148">
    <property type="component" value="Chromosome"/>
</dbReference>
<proteinExistence type="predicted"/>
<gene>
    <name evidence="1" type="ORF">AR543_00420</name>
</gene>
<keyword evidence="2" id="KW-1185">Reference proteome</keyword>
<dbReference type="AlphaFoldDB" id="A0A172ZAJ2"/>
<dbReference type="STRING" id="1616788.AR543_00420"/>
<sequence>MEHTILTPSLMQLLNGQDLHSKQHLAMPLLTIGEDGYPHQAMVSAGEVLMLDEQHVRLALWQGTTTTGNLLRSGKGLLTFVREGVSYALRLSCTPLPELTDAVYPRARFEAVVEHVREDTAKYAELTSGITIRLLQPDDVLARWEETLAELRR</sequence>
<dbReference type="Gene3D" id="2.30.110.10">
    <property type="entry name" value="Electron Transport, Fmn-binding Protein, Chain A"/>
    <property type="match status" value="1"/>
</dbReference>
<dbReference type="EMBL" id="CP013023">
    <property type="protein sequence ID" value="ANF94646.1"/>
    <property type="molecule type" value="Genomic_DNA"/>
</dbReference>
<reference evidence="2" key="1">
    <citation type="submission" date="2015-10" db="EMBL/GenBank/DDBJ databases">
        <title>Genome of Paenibacillus bovis sp. nov.</title>
        <authorList>
            <person name="Wu Z."/>
            <person name="Gao C."/>
            <person name="Liu Z."/>
            <person name="Zheng H."/>
        </authorList>
    </citation>
    <scope>NUCLEOTIDE SEQUENCE [LARGE SCALE GENOMIC DNA]</scope>
    <source>
        <strain evidence="2">BD3526</strain>
    </source>
</reference>
<name>A0A172ZAJ2_9BACL</name>
<reference evidence="1 2" key="2">
    <citation type="journal article" date="2016" name="Int. J. Syst. Evol. Microbiol.">
        <title>Paenibacillus bovis sp. nov., isolated from raw yak (Bos grunniens) milk.</title>
        <authorList>
            <person name="Gao C."/>
            <person name="Han J."/>
            <person name="Liu Z."/>
            <person name="Xu X."/>
            <person name="Hang F."/>
            <person name="Wu Z."/>
        </authorList>
    </citation>
    <scope>NUCLEOTIDE SEQUENCE [LARGE SCALE GENOMIC DNA]</scope>
    <source>
        <strain evidence="1 2">BD3526</strain>
    </source>
</reference>
<dbReference type="KEGG" id="pbv:AR543_00420"/>
<evidence type="ECO:0008006" key="3">
    <source>
        <dbReference type="Google" id="ProtNLM"/>
    </source>
</evidence>
<evidence type="ECO:0000313" key="1">
    <source>
        <dbReference type="EMBL" id="ANF94646.1"/>
    </source>
</evidence>
<accession>A0A172ZAJ2</accession>
<dbReference type="SUPFAM" id="SSF50475">
    <property type="entry name" value="FMN-binding split barrel"/>
    <property type="match status" value="1"/>
</dbReference>
<evidence type="ECO:0000313" key="2">
    <source>
        <dbReference type="Proteomes" id="UP000078148"/>
    </source>
</evidence>
<dbReference type="RefSeq" id="WP_060530820.1">
    <property type="nucleotide sequence ID" value="NZ_CP013023.1"/>
</dbReference>
<protein>
    <recommendedName>
        <fullName evidence="3">Pyridoxamine 5'-phosphate oxidase putative domain-containing protein</fullName>
    </recommendedName>
</protein>
<dbReference type="InterPro" id="IPR012349">
    <property type="entry name" value="Split_barrel_FMN-bd"/>
</dbReference>